<dbReference type="InterPro" id="IPR001138">
    <property type="entry name" value="Zn2Cys6_DnaBD"/>
</dbReference>
<sequence length="705" mass="78904">MDNPNPTHKDPNPDPLPTPSDTNSITFLPINQPASPDSQRARRGYQSCDNCCEKKKRCVTDPGEVSCRRCVEEGRGCATTFARKKRKIRSSNFMGMEGVQVGSGEPERVQEQELPRLGSFGVGSEVANVPSPSHGASTKERILSTHLLDASDALDLIAVAGSKENIDEGRLRSEAQLRGADTRPRLAHAGSQCGWKQFFLVKRGIVRPNEAVEYLDFYFAMLWCLFPVVPQYYASLDRYTALASTEPVLTVALIALSSRYHILSGYNGTARSERVHWRSWPWVQKLFQSSMWGSSGMRSYGAIAALLLFVEWHPKAINSPEDFISDRGELELFEPHYQSDGDTQSRPSIPERLNLVATAYRSNKMSWMLLSSAIALAQEIGCFDEHTHDQTEASALKHEWTRILRTFLRLTNESLALRLRLEPQLSNAQDLADHIPTSMVGDSHWESAVELGIHLRKARELLRSWRKSEAGSGAGISLGAWESFRRGLDRWKRQREFSNEDGELPFRSACLDIEYYYIRLCGLSPAAHIFERQAMDTSLSQFANDATAASVDMLHCVLHGLAPTGAFKYAGVKIWLSIVCAALYLLKITLRTEERLDRSSPRIRLILDVVDSIKQNSPDDVHMAQRYAALLEILVNAALKSCAGEREPVQPNERISPSYQQYNPTGIVEDGLDLTGDWIYGSMFWDSLPDMVGLNSVSNLFLAGE</sequence>
<evidence type="ECO:0000256" key="4">
    <source>
        <dbReference type="SAM" id="MobiDB-lite"/>
    </source>
</evidence>
<keyword evidence="1" id="KW-0805">Transcription regulation</keyword>
<reference evidence="6 7" key="1">
    <citation type="submission" date="2024-07" db="EMBL/GenBank/DDBJ databases">
        <title>Section-level genome sequencing and comparative genomics of Aspergillus sections Usti and Cavernicolus.</title>
        <authorList>
            <consortium name="Lawrence Berkeley National Laboratory"/>
            <person name="Nybo J.L."/>
            <person name="Vesth T.C."/>
            <person name="Theobald S."/>
            <person name="Frisvad J.C."/>
            <person name="Larsen T.O."/>
            <person name="Kjaerboelling I."/>
            <person name="Rothschild-Mancinelli K."/>
            <person name="Lyhne E.K."/>
            <person name="Kogle M.E."/>
            <person name="Barry K."/>
            <person name="Clum A."/>
            <person name="Na H."/>
            <person name="Ledsgaard L."/>
            <person name="Lin J."/>
            <person name="Lipzen A."/>
            <person name="Kuo A."/>
            <person name="Riley R."/>
            <person name="Mondo S."/>
            <person name="Labutti K."/>
            <person name="Haridas S."/>
            <person name="Pangalinan J."/>
            <person name="Salamov A.A."/>
            <person name="Simmons B.A."/>
            <person name="Magnuson J.K."/>
            <person name="Chen J."/>
            <person name="Drula E."/>
            <person name="Henrissat B."/>
            <person name="Wiebenga A."/>
            <person name="Lubbers R.J."/>
            <person name="Gomes A.C."/>
            <person name="Makela M.R."/>
            <person name="Stajich J."/>
            <person name="Grigoriev I.V."/>
            <person name="Mortensen U.H."/>
            <person name="De Vries R.P."/>
            <person name="Baker S.E."/>
            <person name="Andersen M.R."/>
        </authorList>
    </citation>
    <scope>NUCLEOTIDE SEQUENCE [LARGE SCALE GENOMIC DNA]</scope>
    <source>
        <strain evidence="6 7">CBS 209.92</strain>
    </source>
</reference>
<protein>
    <recommendedName>
        <fullName evidence="5">Zn(2)-C6 fungal-type domain-containing protein</fullName>
    </recommendedName>
</protein>
<evidence type="ECO:0000256" key="3">
    <source>
        <dbReference type="ARBA" id="ARBA00023242"/>
    </source>
</evidence>
<feature type="region of interest" description="Disordered" evidence="4">
    <location>
        <begin position="1"/>
        <end position="43"/>
    </location>
</feature>
<organism evidence="6 7">
    <name type="scientific">Aspergillus keveii</name>
    <dbReference type="NCBI Taxonomy" id="714993"/>
    <lineage>
        <taxon>Eukaryota</taxon>
        <taxon>Fungi</taxon>
        <taxon>Dikarya</taxon>
        <taxon>Ascomycota</taxon>
        <taxon>Pezizomycotina</taxon>
        <taxon>Eurotiomycetes</taxon>
        <taxon>Eurotiomycetidae</taxon>
        <taxon>Eurotiales</taxon>
        <taxon>Aspergillaceae</taxon>
        <taxon>Aspergillus</taxon>
        <taxon>Aspergillus subgen. Nidulantes</taxon>
    </lineage>
</organism>
<dbReference type="CDD" id="cd00067">
    <property type="entry name" value="GAL4"/>
    <property type="match status" value="1"/>
</dbReference>
<evidence type="ECO:0000313" key="6">
    <source>
        <dbReference type="EMBL" id="KAL2793734.1"/>
    </source>
</evidence>
<dbReference type="PANTHER" id="PTHR31644">
    <property type="entry name" value="TRANSCRIPTIONAL ACTIVATOR ARO80-RELATED"/>
    <property type="match status" value="1"/>
</dbReference>
<feature type="domain" description="Zn(2)-C6 fungal-type" evidence="5">
    <location>
        <begin position="47"/>
        <end position="77"/>
    </location>
</feature>
<dbReference type="Proteomes" id="UP001610563">
    <property type="component" value="Unassembled WGS sequence"/>
</dbReference>
<evidence type="ECO:0000313" key="7">
    <source>
        <dbReference type="Proteomes" id="UP001610563"/>
    </source>
</evidence>
<evidence type="ECO:0000256" key="2">
    <source>
        <dbReference type="ARBA" id="ARBA00023163"/>
    </source>
</evidence>
<evidence type="ECO:0000259" key="5">
    <source>
        <dbReference type="PROSITE" id="PS00463"/>
    </source>
</evidence>
<keyword evidence="7" id="KW-1185">Reference proteome</keyword>
<dbReference type="PROSITE" id="PS00463">
    <property type="entry name" value="ZN2_CY6_FUNGAL_1"/>
    <property type="match status" value="1"/>
</dbReference>
<name>A0ABR4G3Z2_9EURO</name>
<proteinExistence type="predicted"/>
<evidence type="ECO:0000256" key="1">
    <source>
        <dbReference type="ARBA" id="ARBA00023015"/>
    </source>
</evidence>
<dbReference type="EMBL" id="JBFTWV010000053">
    <property type="protein sequence ID" value="KAL2793734.1"/>
    <property type="molecule type" value="Genomic_DNA"/>
</dbReference>
<comment type="caution">
    <text evidence="6">The sequence shown here is derived from an EMBL/GenBank/DDBJ whole genome shotgun (WGS) entry which is preliminary data.</text>
</comment>
<accession>A0ABR4G3Z2</accession>
<keyword evidence="2" id="KW-0804">Transcription</keyword>
<dbReference type="PANTHER" id="PTHR31644:SF2">
    <property type="entry name" value="TRANSCRIPTIONAL ACTIVATOR ARO80-RELATED"/>
    <property type="match status" value="1"/>
</dbReference>
<keyword evidence="3" id="KW-0539">Nucleus</keyword>
<dbReference type="CDD" id="cd12148">
    <property type="entry name" value="fungal_TF_MHR"/>
    <property type="match status" value="1"/>
</dbReference>
<dbReference type="InterPro" id="IPR052780">
    <property type="entry name" value="AAA_Catabolism_Regulators"/>
</dbReference>
<gene>
    <name evidence="6" type="ORF">BJX66DRAFT_305337</name>
</gene>